<name>A0A1E3SSE7_9MYCO</name>
<comment type="caution">
    <text evidence="5">The sequence shown here is derived from an EMBL/GenBank/DDBJ whole genome shotgun (WGS) entry which is preliminary data.</text>
</comment>
<dbReference type="SUPFAM" id="SSF143243">
    <property type="entry name" value="Nqo5-like"/>
    <property type="match status" value="1"/>
</dbReference>
<dbReference type="GO" id="GO:0051287">
    <property type="term" value="F:NAD binding"/>
    <property type="evidence" value="ECO:0007669"/>
    <property type="project" value="InterPro"/>
</dbReference>
<dbReference type="SUPFAM" id="SSF56762">
    <property type="entry name" value="HydB/Nqo4-like"/>
    <property type="match status" value="1"/>
</dbReference>
<dbReference type="EMBL" id="MIHC01000025">
    <property type="protein sequence ID" value="ODR05087.1"/>
    <property type="molecule type" value="Genomic_DNA"/>
</dbReference>
<evidence type="ECO:0000313" key="5">
    <source>
        <dbReference type="EMBL" id="ODR05087.1"/>
    </source>
</evidence>
<protein>
    <submittedName>
        <fullName evidence="5">NADH-quinone oxidoreductase subunit D</fullName>
    </submittedName>
</protein>
<feature type="domain" description="NADH-quinone oxidoreductase subunit D" evidence="4">
    <location>
        <begin position="276"/>
        <end position="422"/>
    </location>
</feature>
<evidence type="ECO:0000259" key="3">
    <source>
        <dbReference type="Pfam" id="PF00329"/>
    </source>
</evidence>
<dbReference type="Proteomes" id="UP000094224">
    <property type="component" value="Unassembled WGS sequence"/>
</dbReference>
<organism evidence="5 6">
    <name type="scientific">Mycobacterium sherrisii</name>
    <dbReference type="NCBI Taxonomy" id="243061"/>
    <lineage>
        <taxon>Bacteria</taxon>
        <taxon>Bacillati</taxon>
        <taxon>Actinomycetota</taxon>
        <taxon>Actinomycetes</taxon>
        <taxon>Mycobacteriales</taxon>
        <taxon>Mycobacteriaceae</taxon>
        <taxon>Mycobacterium</taxon>
        <taxon>Mycobacterium simiae complex</taxon>
    </lineage>
</organism>
<evidence type="ECO:0000256" key="2">
    <source>
        <dbReference type="ARBA" id="ARBA00023027"/>
    </source>
</evidence>
<sequence length="506" mass="54483">MISTTTTDAVDLPLERWRQDVIAHVAAGYRFAGVYAAHDMETAQLHALLVGDSWVSCLRTRLAPDAEGTTSYPALTPEVPAAFWYERALHDLSGVVPLGHPRLDPLLLARQPGQPSPRPGYINHAALDRHVHSSATEPRGPVDVGGGGVFTLPLGPVRSGVYESIEFLIETPGEDIPHLNIRPHYKHRGIAKRFETLPLADGILVAERVEGVSSVAHALAFAHAAEHLTGTTPPRRARLVRVIHAELERIANHLEVVTRLCDAAGIAVPLARFGWHKESIMRLISALCGNRFGRSVVRVGGISAPPRLEPAELSTRLAAIIHRIRRDRDALMVNASFLDRLRGTGHLDASLAASHGALGPVGRGSGCGDDARKRSYDGYAELPGGDAAVVDDQGDALARLRVRWGEIDASAELIRCTCDRLAPLADSAVIVPVQVVDGFALGWAEAPQGEVLYGLEVRDGAIGRCFARTASLHNMLLFHDVFGGDIFTDFPFIEASFGLCYAGVAM</sequence>
<dbReference type="InterPro" id="IPR029014">
    <property type="entry name" value="NiFe-Hase_large"/>
</dbReference>
<keyword evidence="1" id="KW-0560">Oxidoreductase</keyword>
<dbReference type="InterPro" id="IPR001268">
    <property type="entry name" value="NADH_UbQ_OxRdtase_30kDa_su"/>
</dbReference>
<dbReference type="GO" id="GO:0016651">
    <property type="term" value="F:oxidoreductase activity, acting on NAD(P)H"/>
    <property type="evidence" value="ECO:0007669"/>
    <property type="project" value="InterPro"/>
</dbReference>
<dbReference type="InterPro" id="IPR037232">
    <property type="entry name" value="NADH_quin_OxRdtase_su_C/D-like"/>
</dbReference>
<accession>A0A1E3SSE7</accession>
<dbReference type="GO" id="GO:0048038">
    <property type="term" value="F:quinone binding"/>
    <property type="evidence" value="ECO:0007669"/>
    <property type="project" value="InterPro"/>
</dbReference>
<dbReference type="Pfam" id="PF00329">
    <property type="entry name" value="Complex1_30kDa"/>
    <property type="match status" value="1"/>
</dbReference>
<evidence type="ECO:0000256" key="1">
    <source>
        <dbReference type="ARBA" id="ARBA00023002"/>
    </source>
</evidence>
<dbReference type="Gene3D" id="1.10.645.10">
    <property type="entry name" value="Cytochrome-c3 Hydrogenase, chain B"/>
    <property type="match status" value="1"/>
</dbReference>
<dbReference type="PANTHER" id="PTHR43485">
    <property type="entry name" value="HYDROGENASE-4 COMPONENT G"/>
    <property type="match status" value="1"/>
</dbReference>
<proteinExistence type="predicted"/>
<reference evidence="6" key="1">
    <citation type="submission" date="2016-09" db="EMBL/GenBank/DDBJ databases">
        <authorList>
            <person name="Greninger A.L."/>
            <person name="Jerome K.R."/>
            <person name="Mcnair B."/>
            <person name="Wallis C."/>
            <person name="Fang F."/>
        </authorList>
    </citation>
    <scope>NUCLEOTIDE SEQUENCE [LARGE SCALE GENOMIC DNA]</scope>
    <source>
        <strain evidence="6">BC1_M4</strain>
    </source>
</reference>
<dbReference type="PANTHER" id="PTHR43485:SF1">
    <property type="entry name" value="FORMATE HYDROGENLYASE SUBUNIT 5-RELATED"/>
    <property type="match status" value="1"/>
</dbReference>
<gene>
    <name evidence="5" type="ORF">BHQ21_15060</name>
</gene>
<dbReference type="RefSeq" id="WP_069401086.1">
    <property type="nucleotide sequence ID" value="NZ_MIHC01000025.1"/>
</dbReference>
<evidence type="ECO:0000313" key="6">
    <source>
        <dbReference type="Proteomes" id="UP000094224"/>
    </source>
</evidence>
<keyword evidence="2" id="KW-0520">NAD</keyword>
<dbReference type="Gene3D" id="3.30.460.80">
    <property type="entry name" value="NADH:ubiquinone oxidoreductase, 30kDa subunit"/>
    <property type="match status" value="1"/>
</dbReference>
<feature type="domain" description="NADH:ubiquinone oxidoreductase 30kDa subunit" evidence="3">
    <location>
        <begin position="29"/>
        <end position="110"/>
    </location>
</feature>
<dbReference type="AlphaFoldDB" id="A0A1E3SSE7"/>
<dbReference type="InterPro" id="IPR001135">
    <property type="entry name" value="NADH_Q_OxRdtase_suD"/>
</dbReference>
<evidence type="ECO:0000259" key="4">
    <source>
        <dbReference type="Pfam" id="PF00346"/>
    </source>
</evidence>
<dbReference type="InterPro" id="IPR052197">
    <property type="entry name" value="ComplexI_49kDa-like"/>
</dbReference>
<dbReference type="GO" id="GO:0008137">
    <property type="term" value="F:NADH dehydrogenase (ubiquinone) activity"/>
    <property type="evidence" value="ECO:0007669"/>
    <property type="project" value="InterPro"/>
</dbReference>
<dbReference type="Pfam" id="PF00346">
    <property type="entry name" value="Complex1_49kDa"/>
    <property type="match status" value="1"/>
</dbReference>
<keyword evidence="6" id="KW-1185">Reference proteome</keyword>